<dbReference type="InterPro" id="IPR000515">
    <property type="entry name" value="MetI-like"/>
</dbReference>
<dbReference type="Proteomes" id="UP000186228">
    <property type="component" value="Unassembled WGS sequence"/>
</dbReference>
<feature type="transmembrane region" description="Helical" evidence="9">
    <location>
        <begin position="190"/>
        <end position="209"/>
    </location>
</feature>
<reference evidence="12" key="1">
    <citation type="submission" date="2016-08" db="EMBL/GenBank/DDBJ databases">
        <authorList>
            <person name="Varghese N."/>
            <person name="Submissions Spin"/>
        </authorList>
    </citation>
    <scope>NUCLEOTIDE SEQUENCE [LARGE SCALE GENOMIC DNA]</scope>
    <source>
        <strain evidence="12">CCBAU 57015</strain>
    </source>
</reference>
<name>A0A1C3WC97_9HYPH</name>
<feature type="transmembrane region" description="Helical" evidence="9">
    <location>
        <begin position="20"/>
        <end position="43"/>
    </location>
</feature>
<evidence type="ECO:0000259" key="10">
    <source>
        <dbReference type="PROSITE" id="PS50928"/>
    </source>
</evidence>
<keyword evidence="4" id="KW-1003">Cell membrane</keyword>
<dbReference type="GO" id="GO:0006865">
    <property type="term" value="P:amino acid transport"/>
    <property type="evidence" value="ECO:0007669"/>
    <property type="project" value="UniProtKB-KW"/>
</dbReference>
<dbReference type="PROSITE" id="PS50928">
    <property type="entry name" value="ABC_TM1"/>
    <property type="match status" value="1"/>
</dbReference>
<evidence type="ECO:0000256" key="7">
    <source>
        <dbReference type="ARBA" id="ARBA00022989"/>
    </source>
</evidence>
<dbReference type="STRING" id="52131.GA0061100_11567"/>
<evidence type="ECO:0000256" key="1">
    <source>
        <dbReference type="ARBA" id="ARBA00004429"/>
    </source>
</evidence>
<dbReference type="InterPro" id="IPR035906">
    <property type="entry name" value="MetI-like_sf"/>
</dbReference>
<dbReference type="SUPFAM" id="SSF161098">
    <property type="entry name" value="MetI-like"/>
    <property type="match status" value="1"/>
</dbReference>
<evidence type="ECO:0000313" key="11">
    <source>
        <dbReference type="EMBL" id="SCB37669.1"/>
    </source>
</evidence>
<comment type="subcellular location">
    <subcellularLocation>
        <location evidence="1">Cell inner membrane</location>
        <topology evidence="1">Multi-pass membrane protein</topology>
    </subcellularLocation>
    <subcellularLocation>
        <location evidence="9">Cell membrane</location>
        <topology evidence="9">Multi-pass membrane protein</topology>
    </subcellularLocation>
</comment>
<evidence type="ECO:0000313" key="12">
    <source>
        <dbReference type="Proteomes" id="UP000186228"/>
    </source>
</evidence>
<dbReference type="PANTHER" id="PTHR30614">
    <property type="entry name" value="MEMBRANE COMPONENT OF AMINO ACID ABC TRANSPORTER"/>
    <property type="match status" value="1"/>
</dbReference>
<dbReference type="CDD" id="cd06261">
    <property type="entry name" value="TM_PBP2"/>
    <property type="match status" value="1"/>
</dbReference>
<evidence type="ECO:0000256" key="8">
    <source>
        <dbReference type="ARBA" id="ARBA00023136"/>
    </source>
</evidence>
<feature type="transmembrane region" description="Helical" evidence="9">
    <location>
        <begin position="55"/>
        <end position="77"/>
    </location>
</feature>
<protein>
    <submittedName>
        <fullName evidence="11">Polar amino acid transport system permease protein</fullName>
    </submittedName>
</protein>
<gene>
    <name evidence="11" type="ORF">GA0061100_11567</name>
</gene>
<keyword evidence="5 9" id="KW-0812">Transmembrane</keyword>
<dbReference type="AlphaFoldDB" id="A0A1C3WC97"/>
<dbReference type="InterPro" id="IPR014341">
    <property type="entry name" value="Ectoine_EhuD"/>
</dbReference>
<keyword evidence="8 9" id="KW-0472">Membrane</keyword>
<keyword evidence="3 9" id="KW-0813">Transport</keyword>
<proteinExistence type="inferred from homology"/>
<feature type="domain" description="ABC transmembrane type-1" evidence="10">
    <location>
        <begin position="18"/>
        <end position="206"/>
    </location>
</feature>
<dbReference type="GO" id="GO:0022857">
    <property type="term" value="F:transmembrane transporter activity"/>
    <property type="evidence" value="ECO:0007669"/>
    <property type="project" value="InterPro"/>
</dbReference>
<comment type="similarity">
    <text evidence="2">Belongs to the binding-protein-dependent transport system permease family. HisMQ subfamily.</text>
</comment>
<evidence type="ECO:0000256" key="9">
    <source>
        <dbReference type="RuleBase" id="RU363032"/>
    </source>
</evidence>
<dbReference type="EMBL" id="FMAC01000015">
    <property type="protein sequence ID" value="SCB37669.1"/>
    <property type="molecule type" value="Genomic_DNA"/>
</dbReference>
<dbReference type="InterPro" id="IPR043429">
    <property type="entry name" value="ArtM/GltK/GlnP/TcyL/YhdX-like"/>
</dbReference>
<evidence type="ECO:0000256" key="2">
    <source>
        <dbReference type="ARBA" id="ARBA00010072"/>
    </source>
</evidence>
<dbReference type="OrthoDB" id="9814550at2"/>
<feature type="transmembrane region" description="Helical" evidence="9">
    <location>
        <begin position="83"/>
        <end position="103"/>
    </location>
</feature>
<dbReference type="NCBIfam" id="TIGR03003">
    <property type="entry name" value="ectoine_ehuD"/>
    <property type="match status" value="1"/>
</dbReference>
<dbReference type="NCBIfam" id="TIGR01726">
    <property type="entry name" value="HEQRo_perm_3TM"/>
    <property type="match status" value="1"/>
</dbReference>
<dbReference type="PANTHER" id="PTHR30614:SF0">
    <property type="entry name" value="L-CYSTINE TRANSPORT SYSTEM PERMEASE PROTEIN TCYL"/>
    <property type="match status" value="1"/>
</dbReference>
<keyword evidence="7 9" id="KW-1133">Transmembrane helix</keyword>
<dbReference type="Gene3D" id="1.10.3720.10">
    <property type="entry name" value="MetI-like"/>
    <property type="match status" value="1"/>
</dbReference>
<organism evidence="11 12">
    <name type="scientific">Rhizobium hainanense</name>
    <dbReference type="NCBI Taxonomy" id="52131"/>
    <lineage>
        <taxon>Bacteria</taxon>
        <taxon>Pseudomonadati</taxon>
        <taxon>Pseudomonadota</taxon>
        <taxon>Alphaproteobacteria</taxon>
        <taxon>Hyphomicrobiales</taxon>
        <taxon>Rhizobiaceae</taxon>
        <taxon>Rhizobium/Agrobacterium group</taxon>
        <taxon>Rhizobium</taxon>
    </lineage>
</organism>
<sequence>MFDFGFASAISGELLSAAIVTFWITAIAFSIAVIMGALATLLIRSNSRALALPYGVASSFFRGTPLLTQILFVYFVLPEIGLSLSPAVTGIVVLSVHYSFFLAEVYRALLDAIPRGQWEASAALGLSRSKAFFFVIFPQVRKNGVAPVGNYLLSMFKETPLLATISVTELMFTAKYVGSEYFRYIEPLTIAGAIYLAMSLPFAIAIRAYERKGVVPR</sequence>
<evidence type="ECO:0000256" key="4">
    <source>
        <dbReference type="ARBA" id="ARBA00022475"/>
    </source>
</evidence>
<evidence type="ECO:0000256" key="3">
    <source>
        <dbReference type="ARBA" id="ARBA00022448"/>
    </source>
</evidence>
<accession>A0A1C3WC97</accession>
<dbReference type="InterPro" id="IPR010065">
    <property type="entry name" value="AA_ABC_transptr_permease_3TM"/>
</dbReference>
<keyword evidence="6" id="KW-0029">Amino-acid transport</keyword>
<keyword evidence="12" id="KW-1185">Reference proteome</keyword>
<dbReference type="RefSeq" id="WP_075856531.1">
    <property type="nucleotide sequence ID" value="NZ_FMAC01000015.1"/>
</dbReference>
<dbReference type="Pfam" id="PF00528">
    <property type="entry name" value="BPD_transp_1"/>
    <property type="match status" value="1"/>
</dbReference>
<dbReference type="GO" id="GO:0043190">
    <property type="term" value="C:ATP-binding cassette (ABC) transporter complex"/>
    <property type="evidence" value="ECO:0007669"/>
    <property type="project" value="InterPro"/>
</dbReference>
<evidence type="ECO:0000256" key="6">
    <source>
        <dbReference type="ARBA" id="ARBA00022970"/>
    </source>
</evidence>
<evidence type="ECO:0000256" key="5">
    <source>
        <dbReference type="ARBA" id="ARBA00022692"/>
    </source>
</evidence>